<dbReference type="OrthoDB" id="652227at2"/>
<accession>A0A3P1B2C3</accession>
<evidence type="ECO:0000313" key="1">
    <source>
        <dbReference type="EMBL" id="RRA95219.1"/>
    </source>
</evidence>
<reference evidence="1 2" key="1">
    <citation type="submission" date="2018-11" db="EMBL/GenBank/DDBJ databases">
        <title>Flavobacterium sp. nov., YIM 102796 draft genome.</title>
        <authorList>
            <person name="Li G."/>
            <person name="Jiang Y."/>
        </authorList>
    </citation>
    <scope>NUCLEOTIDE SEQUENCE [LARGE SCALE GENOMIC DNA]</scope>
    <source>
        <strain evidence="1 2">YIM 102796</strain>
    </source>
</reference>
<comment type="caution">
    <text evidence="1">The sequence shown here is derived from an EMBL/GenBank/DDBJ whole genome shotgun (WGS) entry which is preliminary data.</text>
</comment>
<dbReference type="EMBL" id="RQTJ01000010">
    <property type="protein sequence ID" value="RRA95219.1"/>
    <property type="molecule type" value="Genomic_DNA"/>
</dbReference>
<gene>
    <name evidence="1" type="ORF">EG242_06260</name>
</gene>
<evidence type="ECO:0000313" key="2">
    <source>
        <dbReference type="Proteomes" id="UP000268372"/>
    </source>
</evidence>
<protein>
    <submittedName>
        <fullName evidence="1">Uncharacterized protein</fullName>
    </submittedName>
</protein>
<proteinExistence type="predicted"/>
<dbReference type="Proteomes" id="UP000268372">
    <property type="component" value="Unassembled WGS sequence"/>
</dbReference>
<name>A0A3P1B2C3_9FLAO</name>
<dbReference type="RefSeq" id="WP_124899046.1">
    <property type="nucleotide sequence ID" value="NZ_RQTJ01000010.1"/>
</dbReference>
<sequence>MDFDLVDELNRYLLDNKLELAIEVAEKKLSNLSSTEFHKIIGRDLKPLSENLTSYITAFYSQSKNKFEVKAIYSEMNGFTINYDLWFIDLFGYSELGTLDDLDWLSEFEYSSEKSMSISSFEDLQSVYEEYMENEKWRDKELEKACKICELLIILRLQELFKEVKTIAVQRNLDWKDIPLFVTAHDYEMIYEVKK</sequence>
<keyword evidence="2" id="KW-1185">Reference proteome</keyword>
<organism evidence="1 2">
    <name type="scientific">Paenimyroides viscosum</name>
    <dbReference type="NCBI Taxonomy" id="2488729"/>
    <lineage>
        <taxon>Bacteria</taxon>
        <taxon>Pseudomonadati</taxon>
        <taxon>Bacteroidota</taxon>
        <taxon>Flavobacteriia</taxon>
        <taxon>Flavobacteriales</taxon>
        <taxon>Flavobacteriaceae</taxon>
        <taxon>Paenimyroides</taxon>
    </lineage>
</organism>
<dbReference type="AlphaFoldDB" id="A0A3P1B2C3"/>